<feature type="compositionally biased region" description="Basic and acidic residues" evidence="1">
    <location>
        <begin position="1"/>
        <end position="35"/>
    </location>
</feature>
<evidence type="ECO:0000313" key="2">
    <source>
        <dbReference type="EMBL" id="TNN47185.1"/>
    </source>
</evidence>
<comment type="caution">
    <text evidence="2">The sequence shown here is derived from an EMBL/GenBank/DDBJ whole genome shotgun (WGS) entry which is preliminary data.</text>
</comment>
<dbReference type="Proteomes" id="UP000314294">
    <property type="component" value="Unassembled WGS sequence"/>
</dbReference>
<keyword evidence="3" id="KW-1185">Reference proteome</keyword>
<accession>A0A4Z2G269</accession>
<name>A0A4Z2G269_9TELE</name>
<evidence type="ECO:0000256" key="1">
    <source>
        <dbReference type="SAM" id="MobiDB-lite"/>
    </source>
</evidence>
<protein>
    <submittedName>
        <fullName evidence="2">Uncharacterized protein</fullName>
    </submittedName>
</protein>
<dbReference type="AlphaFoldDB" id="A0A4Z2G269"/>
<organism evidence="2 3">
    <name type="scientific">Liparis tanakae</name>
    <name type="common">Tanaka's snailfish</name>
    <dbReference type="NCBI Taxonomy" id="230148"/>
    <lineage>
        <taxon>Eukaryota</taxon>
        <taxon>Metazoa</taxon>
        <taxon>Chordata</taxon>
        <taxon>Craniata</taxon>
        <taxon>Vertebrata</taxon>
        <taxon>Euteleostomi</taxon>
        <taxon>Actinopterygii</taxon>
        <taxon>Neopterygii</taxon>
        <taxon>Teleostei</taxon>
        <taxon>Neoteleostei</taxon>
        <taxon>Acanthomorphata</taxon>
        <taxon>Eupercaria</taxon>
        <taxon>Perciformes</taxon>
        <taxon>Cottioidei</taxon>
        <taxon>Cottales</taxon>
        <taxon>Liparidae</taxon>
        <taxon>Liparis</taxon>
    </lineage>
</organism>
<evidence type="ECO:0000313" key="3">
    <source>
        <dbReference type="Proteomes" id="UP000314294"/>
    </source>
</evidence>
<proteinExistence type="predicted"/>
<dbReference type="EMBL" id="SRLO01000754">
    <property type="protein sequence ID" value="TNN47185.1"/>
    <property type="molecule type" value="Genomic_DNA"/>
</dbReference>
<feature type="region of interest" description="Disordered" evidence="1">
    <location>
        <begin position="1"/>
        <end position="104"/>
    </location>
</feature>
<reference evidence="2 3" key="1">
    <citation type="submission" date="2019-03" db="EMBL/GenBank/DDBJ databases">
        <title>First draft genome of Liparis tanakae, snailfish: a comprehensive survey of snailfish specific genes.</title>
        <authorList>
            <person name="Kim W."/>
            <person name="Song I."/>
            <person name="Jeong J.-H."/>
            <person name="Kim D."/>
            <person name="Kim S."/>
            <person name="Ryu S."/>
            <person name="Song J.Y."/>
            <person name="Lee S.K."/>
        </authorList>
    </citation>
    <scope>NUCLEOTIDE SEQUENCE [LARGE SCALE GENOMIC DNA]</scope>
    <source>
        <tissue evidence="2">Muscle</tissue>
    </source>
</reference>
<feature type="compositionally biased region" description="Polar residues" evidence="1">
    <location>
        <begin position="95"/>
        <end position="104"/>
    </location>
</feature>
<sequence length="104" mass="11895">MQRERETKERSKEGRERTSEQGEKGNERRRQECGGRKGRRRGRGRQGGEEEGNAGVSLKSGPPCGFTESGTFSSALERNHSDRLYSRQHEAHQLTEVTTSRNRY</sequence>
<gene>
    <name evidence="2" type="ORF">EYF80_042610</name>
</gene>
<feature type="compositionally biased region" description="Basic and acidic residues" evidence="1">
    <location>
        <begin position="77"/>
        <end position="93"/>
    </location>
</feature>